<dbReference type="Proteomes" id="UP000237073">
    <property type="component" value="Unassembled WGS sequence"/>
</dbReference>
<protein>
    <recommendedName>
        <fullName evidence="2">PPM-type phosphatase domain-containing protein</fullName>
    </recommendedName>
</protein>
<keyword evidence="5" id="KW-1185">Reference proteome</keyword>
<accession>A0A2P5GUM1</accession>
<dbReference type="InterPro" id="IPR036457">
    <property type="entry name" value="PPM-type-like_dom_sf"/>
</dbReference>
<feature type="region of interest" description="Disordered" evidence="1">
    <location>
        <begin position="48"/>
        <end position="135"/>
    </location>
</feature>
<feature type="domain" description="PPM-type phosphatase" evidence="2">
    <location>
        <begin position="264"/>
        <end position="509"/>
    </location>
</feature>
<dbReference type="InterPro" id="IPR001932">
    <property type="entry name" value="PPM-type_phosphatase-like_dom"/>
</dbReference>
<proteinExistence type="predicted"/>
<sequence>MDETISLQQKIIALIIAEKGLTLTPEEQQSLSDDSELQTQLSAIIEKISPCREQDDAEVCAPDVETEAFADDSGGDDVPPPAQDAVAPLSPAPWQKMPYHELDESPSPQDASGKPAEVLKPGQVPASPSSPDARPLKAPTARIVLANARAGTAFHCEVEISLDNGEPAEIQDVIFPSPIGITFDKTDATLSGTPTASGDVDITVKWSCPSHPEGASTVTFIVNPDPRTLWKDIDPPTEDRYYKKNLDHQLLQHAGVTIAAASRRGRSHAHVGSFRDDDFYINVSEDSGWSVMLVADGAGSASNSRQGSRIATQTAGNFLFDQLKAENGLALKTQILQWNSDDQRQIWDYFYRQFSLACALAVNNINHEAKIAGEKSKSYSTTLLALVSFREGDELFAAAFWLGDGAIAAYGPQGRVRVLGMPDSGEYAGQTRFLDAGTIQDAEFSKRIIIGRWKDISHLVLMTDGVSDPCFETDNGLQNPQKWDALLSDLTPHLDDAERAAENLLEWLNFFSPGNHDDRTIVVSW</sequence>
<organism evidence="4 6">
    <name type="scientific">Superficieibacter electus</name>
    <dbReference type="NCBI Taxonomy" id="2022662"/>
    <lineage>
        <taxon>Bacteria</taxon>
        <taxon>Pseudomonadati</taxon>
        <taxon>Pseudomonadota</taxon>
        <taxon>Gammaproteobacteria</taxon>
        <taxon>Enterobacterales</taxon>
        <taxon>Enterobacteriaceae</taxon>
        <taxon>Superficieibacter</taxon>
    </lineage>
</organism>
<dbReference type="EMBL" id="PQGD01000002">
    <property type="protein sequence ID" value="POP50249.1"/>
    <property type="molecule type" value="Genomic_DNA"/>
</dbReference>
<name>A0A2P5GUM1_9ENTR</name>
<dbReference type="SUPFAM" id="SSF81606">
    <property type="entry name" value="PP2C-like"/>
    <property type="match status" value="1"/>
</dbReference>
<dbReference type="InterPro" id="IPR013783">
    <property type="entry name" value="Ig-like_fold"/>
</dbReference>
<evidence type="ECO:0000256" key="1">
    <source>
        <dbReference type="SAM" id="MobiDB-lite"/>
    </source>
</evidence>
<dbReference type="OrthoDB" id="963478at2"/>
<dbReference type="Gene3D" id="3.60.40.10">
    <property type="entry name" value="PPM-type phosphatase domain"/>
    <property type="match status" value="1"/>
</dbReference>
<evidence type="ECO:0000259" key="2">
    <source>
        <dbReference type="Pfam" id="PF13672"/>
    </source>
</evidence>
<evidence type="ECO:0000313" key="6">
    <source>
        <dbReference type="Proteomes" id="UP000247005"/>
    </source>
</evidence>
<evidence type="ECO:0000313" key="3">
    <source>
        <dbReference type="EMBL" id="POP40899.1"/>
    </source>
</evidence>
<feature type="compositionally biased region" description="Acidic residues" evidence="1">
    <location>
        <begin position="64"/>
        <end position="75"/>
    </location>
</feature>
<evidence type="ECO:0000313" key="4">
    <source>
        <dbReference type="EMBL" id="POP50249.1"/>
    </source>
</evidence>
<evidence type="ECO:0000313" key="5">
    <source>
        <dbReference type="Proteomes" id="UP000237073"/>
    </source>
</evidence>
<dbReference type="Proteomes" id="UP000247005">
    <property type="component" value="Unassembled WGS sequence"/>
</dbReference>
<dbReference type="EMBL" id="PQGE01000033">
    <property type="protein sequence ID" value="POP40899.1"/>
    <property type="molecule type" value="Genomic_DNA"/>
</dbReference>
<dbReference type="RefSeq" id="WP_103678589.1">
    <property type="nucleotide sequence ID" value="NZ_PQGD01000002.1"/>
</dbReference>
<dbReference type="AlphaFoldDB" id="A0A2P5GUM1"/>
<comment type="caution">
    <text evidence="4">The sequence shown here is derived from an EMBL/GenBank/DDBJ whole genome shotgun (WGS) entry which is preliminary data.</text>
</comment>
<gene>
    <name evidence="4" type="ORF">CHU32_02155</name>
    <name evidence="3" type="ORF">CHU33_25075</name>
</gene>
<dbReference type="Gene3D" id="2.60.40.10">
    <property type="entry name" value="Immunoglobulins"/>
    <property type="match status" value="1"/>
</dbReference>
<dbReference type="Pfam" id="PF13672">
    <property type="entry name" value="PP2C_2"/>
    <property type="match status" value="1"/>
</dbReference>
<reference evidence="5 6" key="1">
    <citation type="submission" date="2018-01" db="EMBL/GenBank/DDBJ databases">
        <title>Superficieibacter electus gen. nov., sp. nov., an extended-spectrum beta-lactamase possessing member of the Enterobacteriaceae family, isolated from intensive care unit surfaces.</title>
        <authorList>
            <person name="Potter R.F."/>
            <person name="D'Souza A.W."/>
        </authorList>
    </citation>
    <scope>NUCLEOTIDE SEQUENCE [LARGE SCALE GENOMIC DNA]</scope>
    <source>
        <strain evidence="4 6">BP-1</strain>
        <strain evidence="3 5">BP-2</strain>
    </source>
</reference>